<feature type="compositionally biased region" description="Polar residues" evidence="1">
    <location>
        <begin position="75"/>
        <end position="91"/>
    </location>
</feature>
<protein>
    <submittedName>
        <fullName evidence="2">Uncharacterized protein</fullName>
    </submittedName>
</protein>
<dbReference type="AlphaFoldDB" id="A0AA88A3H1"/>
<evidence type="ECO:0000256" key="1">
    <source>
        <dbReference type="SAM" id="MobiDB-lite"/>
    </source>
</evidence>
<dbReference type="EMBL" id="BTGU01000025">
    <property type="protein sequence ID" value="GMN47448.1"/>
    <property type="molecule type" value="Genomic_DNA"/>
</dbReference>
<sequence>MMKVMVDRFDEAQAKTQTLEADNSALIAQIVDAYEKATLKARYDLLKEYKQGLLVVTDVDDKIELYEDTLDEAGCSSSAPTDVAVPTSNEQEPIGVELPANDNLSEDRETRQ</sequence>
<evidence type="ECO:0000313" key="2">
    <source>
        <dbReference type="EMBL" id="GMN47448.1"/>
    </source>
</evidence>
<dbReference type="Proteomes" id="UP001187192">
    <property type="component" value="Unassembled WGS sequence"/>
</dbReference>
<reference evidence="2" key="1">
    <citation type="submission" date="2023-07" db="EMBL/GenBank/DDBJ databases">
        <title>draft genome sequence of fig (Ficus carica).</title>
        <authorList>
            <person name="Takahashi T."/>
            <person name="Nishimura K."/>
        </authorList>
    </citation>
    <scope>NUCLEOTIDE SEQUENCE</scope>
</reference>
<accession>A0AA88A3H1</accession>
<name>A0AA88A3H1_FICCA</name>
<comment type="caution">
    <text evidence="2">The sequence shown here is derived from an EMBL/GenBank/DDBJ whole genome shotgun (WGS) entry which is preliminary data.</text>
</comment>
<organism evidence="2 3">
    <name type="scientific">Ficus carica</name>
    <name type="common">Common fig</name>
    <dbReference type="NCBI Taxonomy" id="3494"/>
    <lineage>
        <taxon>Eukaryota</taxon>
        <taxon>Viridiplantae</taxon>
        <taxon>Streptophyta</taxon>
        <taxon>Embryophyta</taxon>
        <taxon>Tracheophyta</taxon>
        <taxon>Spermatophyta</taxon>
        <taxon>Magnoliopsida</taxon>
        <taxon>eudicotyledons</taxon>
        <taxon>Gunneridae</taxon>
        <taxon>Pentapetalae</taxon>
        <taxon>rosids</taxon>
        <taxon>fabids</taxon>
        <taxon>Rosales</taxon>
        <taxon>Moraceae</taxon>
        <taxon>Ficeae</taxon>
        <taxon>Ficus</taxon>
    </lineage>
</organism>
<gene>
    <name evidence="2" type="ORF">TIFTF001_016627</name>
</gene>
<keyword evidence="3" id="KW-1185">Reference proteome</keyword>
<evidence type="ECO:0000313" key="3">
    <source>
        <dbReference type="Proteomes" id="UP001187192"/>
    </source>
</evidence>
<feature type="region of interest" description="Disordered" evidence="1">
    <location>
        <begin position="73"/>
        <end position="112"/>
    </location>
</feature>
<proteinExistence type="predicted"/>